<accession>A0A6A7BZD6</accession>
<proteinExistence type="predicted"/>
<feature type="region of interest" description="Disordered" evidence="1">
    <location>
        <begin position="131"/>
        <end position="244"/>
    </location>
</feature>
<keyword evidence="3" id="KW-1185">Reference proteome</keyword>
<reference evidence="2" key="1">
    <citation type="journal article" date="2020" name="Stud. Mycol.">
        <title>101 Dothideomycetes genomes: a test case for predicting lifestyles and emergence of pathogens.</title>
        <authorList>
            <person name="Haridas S."/>
            <person name="Albert R."/>
            <person name="Binder M."/>
            <person name="Bloem J."/>
            <person name="Labutti K."/>
            <person name="Salamov A."/>
            <person name="Andreopoulos B."/>
            <person name="Baker S."/>
            <person name="Barry K."/>
            <person name="Bills G."/>
            <person name="Bluhm B."/>
            <person name="Cannon C."/>
            <person name="Castanera R."/>
            <person name="Culley D."/>
            <person name="Daum C."/>
            <person name="Ezra D."/>
            <person name="Gonzalez J."/>
            <person name="Henrissat B."/>
            <person name="Kuo A."/>
            <person name="Liang C."/>
            <person name="Lipzen A."/>
            <person name="Lutzoni F."/>
            <person name="Magnuson J."/>
            <person name="Mondo S."/>
            <person name="Nolan M."/>
            <person name="Ohm R."/>
            <person name="Pangilinan J."/>
            <person name="Park H.-J."/>
            <person name="Ramirez L."/>
            <person name="Alfaro M."/>
            <person name="Sun H."/>
            <person name="Tritt A."/>
            <person name="Yoshinaga Y."/>
            <person name="Zwiers L.-H."/>
            <person name="Turgeon B."/>
            <person name="Goodwin S."/>
            <person name="Spatafora J."/>
            <person name="Crous P."/>
            <person name="Grigoriev I."/>
        </authorList>
    </citation>
    <scope>NUCLEOTIDE SEQUENCE</scope>
    <source>
        <strain evidence="2">CBS 480.64</strain>
    </source>
</reference>
<feature type="region of interest" description="Disordered" evidence="1">
    <location>
        <begin position="1"/>
        <end position="67"/>
    </location>
</feature>
<feature type="compositionally biased region" description="Basic and acidic residues" evidence="1">
    <location>
        <begin position="177"/>
        <end position="189"/>
    </location>
</feature>
<feature type="compositionally biased region" description="Low complexity" evidence="1">
    <location>
        <begin position="42"/>
        <end position="51"/>
    </location>
</feature>
<organism evidence="2 3">
    <name type="scientific">Piedraia hortae CBS 480.64</name>
    <dbReference type="NCBI Taxonomy" id="1314780"/>
    <lineage>
        <taxon>Eukaryota</taxon>
        <taxon>Fungi</taxon>
        <taxon>Dikarya</taxon>
        <taxon>Ascomycota</taxon>
        <taxon>Pezizomycotina</taxon>
        <taxon>Dothideomycetes</taxon>
        <taxon>Dothideomycetidae</taxon>
        <taxon>Capnodiales</taxon>
        <taxon>Piedraiaceae</taxon>
        <taxon>Piedraia</taxon>
    </lineage>
</organism>
<dbReference type="EMBL" id="MU005985">
    <property type="protein sequence ID" value="KAF2860079.1"/>
    <property type="molecule type" value="Genomic_DNA"/>
</dbReference>
<feature type="compositionally biased region" description="Basic and acidic residues" evidence="1">
    <location>
        <begin position="52"/>
        <end position="67"/>
    </location>
</feature>
<protein>
    <submittedName>
        <fullName evidence="2">Uncharacterized protein</fullName>
    </submittedName>
</protein>
<dbReference type="AlphaFoldDB" id="A0A6A7BZD6"/>
<evidence type="ECO:0000256" key="1">
    <source>
        <dbReference type="SAM" id="MobiDB-lite"/>
    </source>
</evidence>
<evidence type="ECO:0000313" key="2">
    <source>
        <dbReference type="EMBL" id="KAF2860079.1"/>
    </source>
</evidence>
<dbReference type="OrthoDB" id="6103986at2759"/>
<name>A0A6A7BZD6_9PEZI</name>
<gene>
    <name evidence="2" type="ORF">K470DRAFT_270992</name>
</gene>
<evidence type="ECO:0000313" key="3">
    <source>
        <dbReference type="Proteomes" id="UP000799421"/>
    </source>
</evidence>
<feature type="compositionally biased region" description="Polar residues" evidence="1">
    <location>
        <begin position="211"/>
        <end position="224"/>
    </location>
</feature>
<dbReference type="Proteomes" id="UP000799421">
    <property type="component" value="Unassembled WGS sequence"/>
</dbReference>
<sequence length="267" mass="29756">MAVAETAMMGRPKTKEAEASAKTPSDELQSVVVKPGVADITAAEPDAAAESKPPKDPGDAGESKESVQEDYYADLDLWLRVTGYHNREYRDSKLRVHKERLALEEEAARIRLRLEELHSEELLAMEVLRHEPPPSTSTLSAAPPLPADLPSHVITDSAHLKRSHSPSDPVSWRNVRQQRDEPDRNDCRPCNDSASRGGTYPRRARGARNPYSGSSRGNYHSSYGYQPYDSHVRSSSVRSRDPSLERRQAYYSHDVNGAGSRYAYQGD</sequence>